<keyword evidence="8 9" id="KW-0961">Cell wall biogenesis/degradation</keyword>
<proteinExistence type="inferred from homology"/>
<evidence type="ECO:0000313" key="12">
    <source>
        <dbReference type="EMBL" id="NNM73438.1"/>
    </source>
</evidence>
<evidence type="ECO:0000256" key="6">
    <source>
        <dbReference type="ARBA" id="ARBA00022960"/>
    </source>
</evidence>
<comment type="pathway">
    <text evidence="1 9">Cell wall biogenesis; peptidoglycan biosynthesis.</text>
</comment>
<evidence type="ECO:0000313" key="13">
    <source>
        <dbReference type="Proteomes" id="UP000564885"/>
    </source>
</evidence>
<name>A0A849I7S9_9HYPH</name>
<dbReference type="GO" id="GO:0016757">
    <property type="term" value="F:glycosyltransferase activity"/>
    <property type="evidence" value="ECO:0007669"/>
    <property type="project" value="UniProtKB-KW"/>
</dbReference>
<protein>
    <submittedName>
        <fullName evidence="12">L,D-transpeptidase</fullName>
    </submittedName>
</protein>
<feature type="active site" description="Proton donor/acceptor" evidence="9">
    <location>
        <position position="173"/>
    </location>
</feature>
<dbReference type="PANTHER" id="PTHR30582">
    <property type="entry name" value="L,D-TRANSPEPTIDASE"/>
    <property type="match status" value="1"/>
</dbReference>
<dbReference type="PROSITE" id="PS51318">
    <property type="entry name" value="TAT"/>
    <property type="match status" value="1"/>
</dbReference>
<evidence type="ECO:0000256" key="9">
    <source>
        <dbReference type="PROSITE-ProRule" id="PRU01373"/>
    </source>
</evidence>
<sequence>MTTRRALLGLLAGLPLAACQTSQMAAVPPQPASAADSDYDRWYIGAVKDDPHDYYLVDRKLMRPELARQVVPYKGDQRPGTIIVDIDERFLYLVQDDGTAIRYGIGVGRQGFSWKGVARVGRKAKWPSWNPTSTMVSLKIASAGVREPGIDNPLGARALYLYQGNRDTLFRIHGTNEPWSIGEQVSSGCIRMLNEDVVDLYDRVPVGATVLVRRNGRWRV</sequence>
<evidence type="ECO:0000256" key="10">
    <source>
        <dbReference type="SAM" id="SignalP"/>
    </source>
</evidence>
<dbReference type="PANTHER" id="PTHR30582:SF24">
    <property type="entry name" value="L,D-TRANSPEPTIDASE ERFK_SRFK-RELATED"/>
    <property type="match status" value="1"/>
</dbReference>
<comment type="caution">
    <text evidence="12">The sequence shown here is derived from an EMBL/GenBank/DDBJ whole genome shotgun (WGS) entry which is preliminary data.</text>
</comment>
<dbReference type="UniPathway" id="UPA00219"/>
<organism evidence="12 13">
    <name type="scientific">Enterovirga aerilata</name>
    <dbReference type="NCBI Taxonomy" id="2730920"/>
    <lineage>
        <taxon>Bacteria</taxon>
        <taxon>Pseudomonadati</taxon>
        <taxon>Pseudomonadota</taxon>
        <taxon>Alphaproteobacteria</taxon>
        <taxon>Hyphomicrobiales</taxon>
        <taxon>Methylobacteriaceae</taxon>
        <taxon>Enterovirga</taxon>
    </lineage>
</organism>
<evidence type="ECO:0000259" key="11">
    <source>
        <dbReference type="PROSITE" id="PS52029"/>
    </source>
</evidence>
<feature type="signal peptide" evidence="10">
    <location>
        <begin position="1"/>
        <end position="25"/>
    </location>
</feature>
<accession>A0A849I7S9</accession>
<dbReference type="Pfam" id="PF03734">
    <property type="entry name" value="YkuD"/>
    <property type="match status" value="1"/>
</dbReference>
<evidence type="ECO:0000256" key="3">
    <source>
        <dbReference type="ARBA" id="ARBA00022676"/>
    </source>
</evidence>
<dbReference type="InterPro" id="IPR005490">
    <property type="entry name" value="LD_TPept_cat_dom"/>
</dbReference>
<dbReference type="GO" id="GO:0018104">
    <property type="term" value="P:peptidoglycan-protein cross-linking"/>
    <property type="evidence" value="ECO:0007669"/>
    <property type="project" value="TreeGrafter"/>
</dbReference>
<dbReference type="GO" id="GO:0071555">
    <property type="term" value="P:cell wall organization"/>
    <property type="evidence" value="ECO:0007669"/>
    <property type="project" value="UniProtKB-UniRule"/>
</dbReference>
<dbReference type="InterPro" id="IPR038063">
    <property type="entry name" value="Transpep_catalytic_dom"/>
</dbReference>
<dbReference type="AlphaFoldDB" id="A0A849I7S9"/>
<keyword evidence="10" id="KW-0732">Signal</keyword>
<evidence type="ECO:0000256" key="4">
    <source>
        <dbReference type="ARBA" id="ARBA00022679"/>
    </source>
</evidence>
<evidence type="ECO:0000256" key="2">
    <source>
        <dbReference type="ARBA" id="ARBA00005992"/>
    </source>
</evidence>
<keyword evidence="13" id="KW-1185">Reference proteome</keyword>
<dbReference type="SUPFAM" id="SSF141523">
    <property type="entry name" value="L,D-transpeptidase catalytic domain-like"/>
    <property type="match status" value="1"/>
</dbReference>
<dbReference type="Proteomes" id="UP000564885">
    <property type="component" value="Unassembled WGS sequence"/>
</dbReference>
<dbReference type="Gene3D" id="2.40.440.10">
    <property type="entry name" value="L,D-transpeptidase catalytic domain-like"/>
    <property type="match status" value="1"/>
</dbReference>
<feature type="chain" id="PRO_5032741768" evidence="10">
    <location>
        <begin position="26"/>
        <end position="220"/>
    </location>
</feature>
<keyword evidence="5" id="KW-0378">Hydrolase</keyword>
<dbReference type="FunFam" id="2.40.440.10:FF:000002">
    <property type="entry name" value="L,D-transpeptidase ErfK/SrfK"/>
    <property type="match status" value="1"/>
</dbReference>
<reference evidence="12 13" key="1">
    <citation type="submission" date="2020-04" db="EMBL/GenBank/DDBJ databases">
        <title>Enterovirga sp. isolate from soil.</title>
        <authorList>
            <person name="Chea S."/>
            <person name="Kim D.-U."/>
        </authorList>
    </citation>
    <scope>NUCLEOTIDE SEQUENCE [LARGE SCALE GENOMIC DNA]</scope>
    <source>
        <strain evidence="12 13">DB1703</strain>
    </source>
</reference>
<keyword evidence="6 9" id="KW-0133">Cell shape</keyword>
<keyword evidence="7 9" id="KW-0573">Peptidoglycan synthesis</keyword>
<evidence type="ECO:0000256" key="7">
    <source>
        <dbReference type="ARBA" id="ARBA00022984"/>
    </source>
</evidence>
<dbReference type="PROSITE" id="PS52029">
    <property type="entry name" value="LD_TPASE"/>
    <property type="match status" value="1"/>
</dbReference>
<evidence type="ECO:0000256" key="5">
    <source>
        <dbReference type="ARBA" id="ARBA00022801"/>
    </source>
</evidence>
<evidence type="ECO:0000256" key="1">
    <source>
        <dbReference type="ARBA" id="ARBA00004752"/>
    </source>
</evidence>
<dbReference type="RefSeq" id="WP_171218889.1">
    <property type="nucleotide sequence ID" value="NZ_JABEPP010000003.1"/>
</dbReference>
<dbReference type="EMBL" id="JABEPP010000003">
    <property type="protein sequence ID" value="NNM73438.1"/>
    <property type="molecule type" value="Genomic_DNA"/>
</dbReference>
<dbReference type="GO" id="GO:0008360">
    <property type="term" value="P:regulation of cell shape"/>
    <property type="evidence" value="ECO:0007669"/>
    <property type="project" value="UniProtKB-UniRule"/>
</dbReference>
<comment type="similarity">
    <text evidence="2">Belongs to the YkuD family.</text>
</comment>
<keyword evidence="4" id="KW-0808">Transferase</keyword>
<dbReference type="GO" id="GO:0005576">
    <property type="term" value="C:extracellular region"/>
    <property type="evidence" value="ECO:0007669"/>
    <property type="project" value="TreeGrafter"/>
</dbReference>
<dbReference type="GO" id="GO:0071972">
    <property type="term" value="F:peptidoglycan L,D-transpeptidase activity"/>
    <property type="evidence" value="ECO:0007669"/>
    <property type="project" value="TreeGrafter"/>
</dbReference>
<keyword evidence="3" id="KW-0328">Glycosyltransferase</keyword>
<feature type="domain" description="L,D-TPase catalytic" evidence="11">
    <location>
        <begin position="80"/>
        <end position="213"/>
    </location>
</feature>
<dbReference type="CDD" id="cd16913">
    <property type="entry name" value="YkuD_like"/>
    <property type="match status" value="1"/>
</dbReference>
<gene>
    <name evidence="12" type="ORF">HJG44_13705</name>
</gene>
<evidence type="ECO:0000256" key="8">
    <source>
        <dbReference type="ARBA" id="ARBA00023316"/>
    </source>
</evidence>
<dbReference type="InterPro" id="IPR006311">
    <property type="entry name" value="TAT_signal"/>
</dbReference>
<dbReference type="InterPro" id="IPR050979">
    <property type="entry name" value="LD-transpeptidase"/>
</dbReference>
<feature type="active site" description="Nucleophile" evidence="9">
    <location>
        <position position="189"/>
    </location>
</feature>